<dbReference type="GO" id="GO:0042803">
    <property type="term" value="F:protein homodimerization activity"/>
    <property type="evidence" value="ECO:0007669"/>
    <property type="project" value="InterPro"/>
</dbReference>
<dbReference type="GO" id="GO:0006457">
    <property type="term" value="P:protein folding"/>
    <property type="evidence" value="ECO:0007669"/>
    <property type="project" value="InterPro"/>
</dbReference>
<evidence type="ECO:0000256" key="10">
    <source>
        <dbReference type="HAMAP-Rule" id="MF_01151"/>
    </source>
</evidence>
<dbReference type="FunFam" id="2.30.22.10:FF:000001">
    <property type="entry name" value="Protein GrpE"/>
    <property type="match status" value="1"/>
</dbReference>
<evidence type="ECO:0000256" key="3">
    <source>
        <dbReference type="ARBA" id="ARBA00011738"/>
    </source>
</evidence>
<comment type="subcellular location">
    <subcellularLocation>
        <location evidence="1 10">Cytoplasm</location>
    </subcellularLocation>
</comment>
<evidence type="ECO:0000256" key="5">
    <source>
        <dbReference type="ARBA" id="ARBA00023016"/>
    </source>
</evidence>
<dbReference type="SUPFAM" id="SSF51064">
    <property type="entry name" value="Head domain of nucleotide exchange factor GrpE"/>
    <property type="match status" value="1"/>
</dbReference>
<evidence type="ECO:0000256" key="1">
    <source>
        <dbReference type="ARBA" id="ARBA00004496"/>
    </source>
</evidence>
<dbReference type="PROSITE" id="PS01071">
    <property type="entry name" value="GRPE"/>
    <property type="match status" value="1"/>
</dbReference>
<dbReference type="NCBIfam" id="NF010748">
    <property type="entry name" value="PRK14150.1"/>
    <property type="match status" value="1"/>
</dbReference>
<protein>
    <recommendedName>
        <fullName evidence="8 10">Protein GrpE</fullName>
    </recommendedName>
    <alternativeName>
        <fullName evidence="9 10">HSP-70 cofactor</fullName>
    </alternativeName>
</protein>
<accession>A0A3A8ADW7</accession>
<comment type="caution">
    <text evidence="15">The sequence shown here is derived from an EMBL/GenBank/DDBJ whole genome shotgun (WGS) entry which is preliminary data.</text>
</comment>
<dbReference type="GO" id="GO:0005737">
    <property type="term" value="C:cytoplasm"/>
    <property type="evidence" value="ECO:0007669"/>
    <property type="project" value="UniProtKB-SubCell"/>
</dbReference>
<keyword evidence="13" id="KW-0175">Coiled coil</keyword>
<evidence type="ECO:0000256" key="12">
    <source>
        <dbReference type="RuleBase" id="RU004478"/>
    </source>
</evidence>
<evidence type="ECO:0000256" key="6">
    <source>
        <dbReference type="ARBA" id="ARBA00023186"/>
    </source>
</evidence>
<gene>
    <name evidence="10 15" type="primary">grpE</name>
    <name evidence="15" type="ORF">DEM25_005095</name>
</gene>
<dbReference type="RefSeq" id="WP_109766991.1">
    <property type="nucleotide sequence ID" value="NZ_QFWV02000004.1"/>
</dbReference>
<dbReference type="Gene3D" id="3.90.20.20">
    <property type="match status" value="1"/>
</dbReference>
<dbReference type="Proteomes" id="UP000246132">
    <property type="component" value="Unassembled WGS sequence"/>
</dbReference>
<proteinExistence type="inferred from homology"/>
<name>A0A3A8ADW7_9HYPH</name>
<evidence type="ECO:0000256" key="8">
    <source>
        <dbReference type="ARBA" id="ARBA00072274"/>
    </source>
</evidence>
<comment type="similarity">
    <text evidence="2 10 12">Belongs to the GrpE family.</text>
</comment>
<sequence length="258" mass="27833">MADNDRKPETSGADINPGSRENLRKAADELLKADRAARRRAAAEDADAYAAFGEEDGADEAEGAVFGDMDTDSAAAGSIIAEEIEAIQAENSDMKDRLLRLAADMENLRRRTQREVADAKSFAIANFARDMLGVTDNLRRAIEAVTAEQREAADDVLKNLLEGVELTEKSMLSTMERHGVKQLAPEGERFDPNFHQAMFEVPNPEVPNNTVVQVVQAGYSIGERVLRPAMVGVAKGGPKQAASEPEPGPPDAEADKDA</sequence>
<evidence type="ECO:0000256" key="7">
    <source>
        <dbReference type="ARBA" id="ARBA00053401"/>
    </source>
</evidence>
<evidence type="ECO:0000313" key="16">
    <source>
        <dbReference type="Proteomes" id="UP000246132"/>
    </source>
</evidence>
<dbReference type="GO" id="GO:0051087">
    <property type="term" value="F:protein-folding chaperone binding"/>
    <property type="evidence" value="ECO:0007669"/>
    <property type="project" value="InterPro"/>
</dbReference>
<feature type="coiled-coil region" evidence="13">
    <location>
        <begin position="84"/>
        <end position="115"/>
    </location>
</feature>
<dbReference type="NCBIfam" id="NF010738">
    <property type="entry name" value="PRK14140.1"/>
    <property type="match status" value="1"/>
</dbReference>
<dbReference type="Pfam" id="PF01025">
    <property type="entry name" value="GrpE"/>
    <property type="match status" value="1"/>
</dbReference>
<keyword evidence="16" id="KW-1185">Reference proteome</keyword>
<evidence type="ECO:0000256" key="9">
    <source>
        <dbReference type="ARBA" id="ARBA00076414"/>
    </source>
</evidence>
<dbReference type="InterPro" id="IPR000740">
    <property type="entry name" value="GrpE"/>
</dbReference>
<evidence type="ECO:0000256" key="11">
    <source>
        <dbReference type="RuleBase" id="RU000639"/>
    </source>
</evidence>
<dbReference type="HAMAP" id="MF_01151">
    <property type="entry name" value="GrpE"/>
    <property type="match status" value="1"/>
</dbReference>
<evidence type="ECO:0000313" key="15">
    <source>
        <dbReference type="EMBL" id="RKF07219.1"/>
    </source>
</evidence>
<evidence type="ECO:0000256" key="13">
    <source>
        <dbReference type="SAM" id="Coils"/>
    </source>
</evidence>
<dbReference type="NCBIfam" id="NF010739">
    <property type="entry name" value="PRK14141.1"/>
    <property type="match status" value="1"/>
</dbReference>
<comment type="function">
    <text evidence="7 10 11">Participates actively in the response to hyperosmotic and heat shock by preventing the aggregation of stress-denatured proteins, in association with DnaK and GrpE. It is the nucleotide exchange factor for DnaK and may function as a thermosensor. Unfolded proteins bind initially to DnaJ; upon interaction with the DnaJ-bound protein, DnaK hydrolyzes its bound ATP, resulting in the formation of a stable complex. GrpE releases ADP from DnaK; ATP binding to DnaK triggers the release of the substrate protein, thus completing the reaction cycle. Several rounds of ATP-dependent interactions between DnaJ, DnaK and GrpE are required for fully efficient folding.</text>
</comment>
<comment type="subunit">
    <text evidence="3 10">Homodimer.</text>
</comment>
<feature type="region of interest" description="Disordered" evidence="14">
    <location>
        <begin position="1"/>
        <end position="22"/>
    </location>
</feature>
<dbReference type="OrthoDB" id="9789811at2"/>
<dbReference type="PANTHER" id="PTHR21237:SF23">
    <property type="entry name" value="GRPE PROTEIN HOMOLOG, MITOCHONDRIAL"/>
    <property type="match status" value="1"/>
</dbReference>
<evidence type="ECO:0000256" key="4">
    <source>
        <dbReference type="ARBA" id="ARBA00022490"/>
    </source>
</evidence>
<keyword evidence="6 10" id="KW-0143">Chaperone</keyword>
<reference evidence="15 16" key="1">
    <citation type="journal article" date="2018" name="Int. J. Syst. Bacteriol.">
        <title>Oceaniradius stylonemae gen. nov., sp. nov., isolated from a red alga, Stylonema cornu-cervi.</title>
        <authorList>
            <person name="Jeong S."/>
        </authorList>
    </citation>
    <scope>NUCLEOTIDE SEQUENCE [LARGE SCALE GENOMIC DNA]</scope>
    <source>
        <strain evidence="15 16">StC1</strain>
    </source>
</reference>
<keyword evidence="4 10" id="KW-0963">Cytoplasm</keyword>
<keyword evidence="5 10" id="KW-0346">Stress response</keyword>
<dbReference type="SUPFAM" id="SSF58014">
    <property type="entry name" value="Coiled-coil domain of nucleotide exchange factor GrpE"/>
    <property type="match status" value="1"/>
</dbReference>
<dbReference type="InterPro" id="IPR013805">
    <property type="entry name" value="GrpE_CC"/>
</dbReference>
<feature type="region of interest" description="Disordered" evidence="14">
    <location>
        <begin position="234"/>
        <end position="258"/>
    </location>
</feature>
<dbReference type="AlphaFoldDB" id="A0A3A8ADW7"/>
<organism evidence="15 16">
    <name type="scientific">Oceaniradius stylonematis</name>
    <dbReference type="NCBI Taxonomy" id="2184161"/>
    <lineage>
        <taxon>Bacteria</taxon>
        <taxon>Pseudomonadati</taxon>
        <taxon>Pseudomonadota</taxon>
        <taxon>Alphaproteobacteria</taxon>
        <taxon>Hyphomicrobiales</taxon>
        <taxon>Ahrensiaceae</taxon>
        <taxon>Oceaniradius</taxon>
    </lineage>
</organism>
<dbReference type="PANTHER" id="PTHR21237">
    <property type="entry name" value="GRPE PROTEIN"/>
    <property type="match status" value="1"/>
</dbReference>
<dbReference type="PRINTS" id="PR00773">
    <property type="entry name" value="GRPEPROTEIN"/>
</dbReference>
<evidence type="ECO:0000256" key="2">
    <source>
        <dbReference type="ARBA" id="ARBA00009054"/>
    </source>
</evidence>
<dbReference type="InterPro" id="IPR009012">
    <property type="entry name" value="GrpE_head"/>
</dbReference>
<dbReference type="GO" id="GO:0051082">
    <property type="term" value="F:unfolded protein binding"/>
    <property type="evidence" value="ECO:0007669"/>
    <property type="project" value="TreeGrafter"/>
</dbReference>
<evidence type="ECO:0000256" key="14">
    <source>
        <dbReference type="SAM" id="MobiDB-lite"/>
    </source>
</evidence>
<dbReference type="Gene3D" id="2.30.22.10">
    <property type="entry name" value="Head domain of nucleotide exchange factor GrpE"/>
    <property type="match status" value="1"/>
</dbReference>
<dbReference type="EMBL" id="QFWV02000004">
    <property type="protein sequence ID" value="RKF07219.1"/>
    <property type="molecule type" value="Genomic_DNA"/>
</dbReference>
<dbReference type="GO" id="GO:0000774">
    <property type="term" value="F:adenyl-nucleotide exchange factor activity"/>
    <property type="evidence" value="ECO:0007669"/>
    <property type="project" value="InterPro"/>
</dbReference>
<dbReference type="CDD" id="cd00446">
    <property type="entry name" value="GrpE"/>
    <property type="match status" value="1"/>
</dbReference>